<dbReference type="Proteomes" id="UP000247540">
    <property type="component" value="Unassembled WGS sequence"/>
</dbReference>
<keyword evidence="4" id="KW-1003">Cell membrane</keyword>
<evidence type="ECO:0000256" key="2">
    <source>
        <dbReference type="ARBA" id="ARBA00010072"/>
    </source>
</evidence>
<dbReference type="PANTHER" id="PTHR30614:SF47">
    <property type="entry name" value="ABC TRANSPORTER PERMEASE"/>
    <property type="match status" value="1"/>
</dbReference>
<dbReference type="EMBL" id="QJTC01000006">
    <property type="protein sequence ID" value="PYE78555.1"/>
    <property type="molecule type" value="Genomic_DNA"/>
</dbReference>
<comment type="caution">
    <text evidence="10">The sequence shown here is derived from an EMBL/GenBank/DDBJ whole genome shotgun (WGS) entry which is preliminary data.</text>
</comment>
<keyword evidence="11" id="KW-1185">Reference proteome</keyword>
<dbReference type="GO" id="GO:0006865">
    <property type="term" value="P:amino acid transport"/>
    <property type="evidence" value="ECO:0007669"/>
    <property type="project" value="TreeGrafter"/>
</dbReference>
<comment type="subcellular location">
    <subcellularLocation>
        <location evidence="1">Cell inner membrane</location>
        <topology evidence="1">Multi-pass membrane protein</topology>
    </subcellularLocation>
    <subcellularLocation>
        <location evidence="8">Cell membrane</location>
        <topology evidence="8">Multi-pass membrane protein</topology>
    </subcellularLocation>
</comment>
<protein>
    <submittedName>
        <fullName evidence="10">Polar amino acid transport system permease protein</fullName>
    </submittedName>
</protein>
<feature type="transmembrane region" description="Helical" evidence="8">
    <location>
        <begin position="25"/>
        <end position="43"/>
    </location>
</feature>
<evidence type="ECO:0000259" key="9">
    <source>
        <dbReference type="PROSITE" id="PS50928"/>
    </source>
</evidence>
<dbReference type="InterPro" id="IPR000515">
    <property type="entry name" value="MetI-like"/>
</dbReference>
<evidence type="ECO:0000313" key="10">
    <source>
        <dbReference type="EMBL" id="PYE78555.1"/>
    </source>
</evidence>
<evidence type="ECO:0000256" key="6">
    <source>
        <dbReference type="ARBA" id="ARBA00022989"/>
    </source>
</evidence>
<evidence type="ECO:0000256" key="5">
    <source>
        <dbReference type="ARBA" id="ARBA00022692"/>
    </source>
</evidence>
<dbReference type="GO" id="GO:0043190">
    <property type="term" value="C:ATP-binding cassette (ABC) transporter complex"/>
    <property type="evidence" value="ECO:0007669"/>
    <property type="project" value="InterPro"/>
</dbReference>
<sequence>MRDLLLSNPDNVSLLLDGLRVTGQLFAISWVLALGVAAALTAARAAPSRWLQRGVALFVEYHRNVPGLVQIFVWYFGVPQLLPTVWQRWINRHDGEFFLSCIALTLYAAAYMSEDLRSGLRSLARGQGAAARSLGMTYGQTLRLVLLPQAMRAALGPMVNQTLALFKATSLAMTVGVADLMHAARQIENETYRTFEVFLIASVCYLAGSWLIMGTGAWAQRRVLAARRGGR</sequence>
<feature type="transmembrane region" description="Helical" evidence="8">
    <location>
        <begin position="164"/>
        <end position="185"/>
    </location>
</feature>
<organism evidence="10 11">
    <name type="scientific">Xylophilus ampelinus</name>
    <dbReference type="NCBI Taxonomy" id="54067"/>
    <lineage>
        <taxon>Bacteria</taxon>
        <taxon>Pseudomonadati</taxon>
        <taxon>Pseudomonadota</taxon>
        <taxon>Betaproteobacteria</taxon>
        <taxon>Burkholderiales</taxon>
        <taxon>Xylophilus</taxon>
    </lineage>
</organism>
<proteinExistence type="inferred from homology"/>
<dbReference type="OrthoDB" id="6534575at2"/>
<evidence type="ECO:0000313" key="11">
    <source>
        <dbReference type="Proteomes" id="UP000247540"/>
    </source>
</evidence>
<dbReference type="Pfam" id="PF00528">
    <property type="entry name" value="BPD_transp_1"/>
    <property type="match status" value="1"/>
</dbReference>
<dbReference type="CDD" id="cd06261">
    <property type="entry name" value="TM_PBP2"/>
    <property type="match status" value="1"/>
</dbReference>
<dbReference type="NCBIfam" id="TIGR01726">
    <property type="entry name" value="HEQRo_perm_3TM"/>
    <property type="match status" value="1"/>
</dbReference>
<dbReference type="InterPro" id="IPR035906">
    <property type="entry name" value="MetI-like_sf"/>
</dbReference>
<dbReference type="InterPro" id="IPR010065">
    <property type="entry name" value="AA_ABC_transptr_permease_3TM"/>
</dbReference>
<dbReference type="PROSITE" id="PS50928">
    <property type="entry name" value="ABC_TM1"/>
    <property type="match status" value="1"/>
</dbReference>
<evidence type="ECO:0000256" key="1">
    <source>
        <dbReference type="ARBA" id="ARBA00004429"/>
    </source>
</evidence>
<evidence type="ECO:0000256" key="3">
    <source>
        <dbReference type="ARBA" id="ARBA00022448"/>
    </source>
</evidence>
<dbReference type="GO" id="GO:0022857">
    <property type="term" value="F:transmembrane transporter activity"/>
    <property type="evidence" value="ECO:0007669"/>
    <property type="project" value="InterPro"/>
</dbReference>
<comment type="similarity">
    <text evidence="2">Belongs to the binding-protein-dependent transport system permease family. HisMQ subfamily.</text>
</comment>
<feature type="domain" description="ABC transmembrane type-1" evidence="9">
    <location>
        <begin position="15"/>
        <end position="216"/>
    </location>
</feature>
<evidence type="ECO:0000256" key="7">
    <source>
        <dbReference type="ARBA" id="ARBA00023136"/>
    </source>
</evidence>
<keyword evidence="3 8" id="KW-0813">Transport</keyword>
<keyword evidence="5 8" id="KW-0812">Transmembrane</keyword>
<gene>
    <name evidence="10" type="ORF">DFQ15_10663</name>
</gene>
<dbReference type="RefSeq" id="WP_110465096.1">
    <property type="nucleotide sequence ID" value="NZ_JAMOFZ010000006.1"/>
</dbReference>
<dbReference type="AlphaFoldDB" id="A0A318SJF7"/>
<dbReference type="InterPro" id="IPR043429">
    <property type="entry name" value="ArtM/GltK/GlnP/TcyL/YhdX-like"/>
</dbReference>
<dbReference type="PANTHER" id="PTHR30614">
    <property type="entry name" value="MEMBRANE COMPONENT OF AMINO ACID ABC TRANSPORTER"/>
    <property type="match status" value="1"/>
</dbReference>
<reference evidence="10 11" key="1">
    <citation type="submission" date="2018-06" db="EMBL/GenBank/DDBJ databases">
        <title>Genomic Encyclopedia of Type Strains, Phase III (KMG-III): the genomes of soil and plant-associated and newly described type strains.</title>
        <authorList>
            <person name="Whitman W."/>
        </authorList>
    </citation>
    <scope>NUCLEOTIDE SEQUENCE [LARGE SCALE GENOMIC DNA]</scope>
    <source>
        <strain evidence="10 11">CECT 7646</strain>
    </source>
</reference>
<keyword evidence="7 8" id="KW-0472">Membrane</keyword>
<dbReference type="SUPFAM" id="SSF161098">
    <property type="entry name" value="MetI-like"/>
    <property type="match status" value="1"/>
</dbReference>
<evidence type="ECO:0000256" key="8">
    <source>
        <dbReference type="RuleBase" id="RU363032"/>
    </source>
</evidence>
<name>A0A318SJF7_9BURK</name>
<feature type="transmembrane region" description="Helical" evidence="8">
    <location>
        <begin position="197"/>
        <end position="219"/>
    </location>
</feature>
<accession>A0A318SJF7</accession>
<keyword evidence="6 8" id="KW-1133">Transmembrane helix</keyword>
<evidence type="ECO:0000256" key="4">
    <source>
        <dbReference type="ARBA" id="ARBA00022475"/>
    </source>
</evidence>
<dbReference type="Gene3D" id="1.10.3720.10">
    <property type="entry name" value="MetI-like"/>
    <property type="match status" value="1"/>
</dbReference>